<dbReference type="AlphaFoldDB" id="L0DDV3"/>
<organism evidence="1 2">
    <name type="scientific">Singulisphaera acidiphila (strain ATCC BAA-1392 / DSM 18658 / VKM B-2454 / MOB10)</name>
    <dbReference type="NCBI Taxonomy" id="886293"/>
    <lineage>
        <taxon>Bacteria</taxon>
        <taxon>Pseudomonadati</taxon>
        <taxon>Planctomycetota</taxon>
        <taxon>Planctomycetia</taxon>
        <taxon>Isosphaerales</taxon>
        <taxon>Isosphaeraceae</taxon>
        <taxon>Singulisphaera</taxon>
    </lineage>
</organism>
<evidence type="ECO:0000313" key="2">
    <source>
        <dbReference type="Proteomes" id="UP000010798"/>
    </source>
</evidence>
<dbReference type="HOGENOM" id="CLU_2587830_0_0_0"/>
<name>L0DDV3_SINAD</name>
<dbReference type="Proteomes" id="UP000010798">
    <property type="component" value="Chromosome"/>
</dbReference>
<protein>
    <submittedName>
        <fullName evidence="1">Uncharacterized protein</fullName>
    </submittedName>
</protein>
<sequence>MNEPERVVSVEAHAERLASALGRQTLGRDLSAAESAAMATILKAAVQALKHGFIQRLAEQVTAERETETVEEFFENIKPD</sequence>
<dbReference type="RefSeq" id="WP_015246160.1">
    <property type="nucleotide sequence ID" value="NC_019892.1"/>
</dbReference>
<dbReference type="OrthoDB" id="9937985at2"/>
<reference evidence="1 2" key="1">
    <citation type="submission" date="2012-02" db="EMBL/GenBank/DDBJ databases">
        <title>Complete sequence of chromosome of Singulisphaera acidiphila DSM 18658.</title>
        <authorList>
            <consortium name="US DOE Joint Genome Institute (JGI-PGF)"/>
            <person name="Lucas S."/>
            <person name="Copeland A."/>
            <person name="Lapidus A."/>
            <person name="Glavina del Rio T."/>
            <person name="Dalin E."/>
            <person name="Tice H."/>
            <person name="Bruce D."/>
            <person name="Goodwin L."/>
            <person name="Pitluck S."/>
            <person name="Peters L."/>
            <person name="Ovchinnikova G."/>
            <person name="Chertkov O."/>
            <person name="Kyrpides N."/>
            <person name="Mavromatis K."/>
            <person name="Ivanova N."/>
            <person name="Brettin T."/>
            <person name="Detter J.C."/>
            <person name="Han C."/>
            <person name="Larimer F."/>
            <person name="Land M."/>
            <person name="Hauser L."/>
            <person name="Markowitz V."/>
            <person name="Cheng J.-F."/>
            <person name="Hugenholtz P."/>
            <person name="Woyke T."/>
            <person name="Wu D."/>
            <person name="Tindall B."/>
            <person name="Pomrenke H."/>
            <person name="Brambilla E."/>
            <person name="Klenk H.-P."/>
            <person name="Eisen J.A."/>
        </authorList>
    </citation>
    <scope>NUCLEOTIDE SEQUENCE [LARGE SCALE GENOMIC DNA]</scope>
    <source>
        <strain evidence="2">ATCC BAA-1392 / DSM 18658 / VKM B-2454 / MOB10</strain>
    </source>
</reference>
<keyword evidence="2" id="KW-1185">Reference proteome</keyword>
<accession>L0DDV3</accession>
<gene>
    <name evidence="1" type="ordered locus">Sinac_2711</name>
</gene>
<evidence type="ECO:0000313" key="1">
    <source>
        <dbReference type="EMBL" id="AGA27008.1"/>
    </source>
</evidence>
<dbReference type="KEGG" id="saci:Sinac_2711"/>
<dbReference type="EMBL" id="CP003364">
    <property type="protein sequence ID" value="AGA27008.1"/>
    <property type="molecule type" value="Genomic_DNA"/>
</dbReference>
<proteinExistence type="predicted"/>